<evidence type="ECO:0000313" key="1">
    <source>
        <dbReference type="EMBL" id="GIF76422.1"/>
    </source>
</evidence>
<keyword evidence="2" id="KW-1185">Reference proteome</keyword>
<gene>
    <name evidence="1" type="ORF">Asi02nite_59400</name>
</gene>
<dbReference type="RefSeq" id="WP_203717297.1">
    <property type="nucleotide sequence ID" value="NZ_BONE01000061.1"/>
</dbReference>
<comment type="caution">
    <text evidence="1">The sequence shown here is derived from an EMBL/GenBank/DDBJ whole genome shotgun (WGS) entry which is preliminary data.</text>
</comment>
<accession>A0ABQ4CYR1</accession>
<dbReference type="EMBL" id="BONE01000061">
    <property type="protein sequence ID" value="GIF76422.1"/>
    <property type="molecule type" value="Genomic_DNA"/>
</dbReference>
<organism evidence="1 2">
    <name type="scientific">Asanoa siamensis</name>
    <dbReference type="NCBI Taxonomy" id="926357"/>
    <lineage>
        <taxon>Bacteria</taxon>
        <taxon>Bacillati</taxon>
        <taxon>Actinomycetota</taxon>
        <taxon>Actinomycetes</taxon>
        <taxon>Micromonosporales</taxon>
        <taxon>Micromonosporaceae</taxon>
        <taxon>Asanoa</taxon>
    </lineage>
</organism>
<dbReference type="Proteomes" id="UP000604117">
    <property type="component" value="Unassembled WGS sequence"/>
</dbReference>
<sequence length="80" mass="8649">MAKLGVPCAGGPFHGRHFLVDVDDFGLPPEQITELDLVIAQGGNLVDADTSGRYELEAIRARATAPFRYVWVPRNGLGRG</sequence>
<name>A0ABQ4CYR1_9ACTN</name>
<reference evidence="1 2" key="1">
    <citation type="submission" date="2021-01" db="EMBL/GenBank/DDBJ databases">
        <title>Whole genome shotgun sequence of Asanoa siamensis NBRC 107932.</title>
        <authorList>
            <person name="Komaki H."/>
            <person name="Tamura T."/>
        </authorList>
    </citation>
    <scope>NUCLEOTIDE SEQUENCE [LARGE SCALE GENOMIC DNA]</scope>
    <source>
        <strain evidence="1 2">NBRC 107932</strain>
    </source>
</reference>
<evidence type="ECO:0000313" key="2">
    <source>
        <dbReference type="Proteomes" id="UP000604117"/>
    </source>
</evidence>
<proteinExistence type="predicted"/>
<protein>
    <submittedName>
        <fullName evidence="1">Uncharacterized protein</fullName>
    </submittedName>
</protein>